<sequence>MLKAAPPPVSAAASVLLFRTTTTTTTALLPRSLPFPSLVCSLFLSPFSLFLSLSVALSLSLSLTSGNPSESGERAGLDRKWRYAPDPSSLSIDLIHFFSSAPAWPPVRCCTIIGSSAHCCVR</sequence>
<accession>A0A2M4C791</accession>
<dbReference type="EMBL" id="GGFJ01012039">
    <property type="protein sequence ID" value="MBW61180.1"/>
    <property type="molecule type" value="Transcribed_RNA"/>
</dbReference>
<protein>
    <submittedName>
        <fullName evidence="1">Putative secreted protein</fullName>
    </submittedName>
</protein>
<organism evidence="1">
    <name type="scientific">Anopheles marajoara</name>
    <dbReference type="NCBI Taxonomy" id="58244"/>
    <lineage>
        <taxon>Eukaryota</taxon>
        <taxon>Metazoa</taxon>
        <taxon>Ecdysozoa</taxon>
        <taxon>Arthropoda</taxon>
        <taxon>Hexapoda</taxon>
        <taxon>Insecta</taxon>
        <taxon>Pterygota</taxon>
        <taxon>Neoptera</taxon>
        <taxon>Endopterygota</taxon>
        <taxon>Diptera</taxon>
        <taxon>Nematocera</taxon>
        <taxon>Culicoidea</taxon>
        <taxon>Culicidae</taxon>
        <taxon>Anophelinae</taxon>
        <taxon>Anopheles</taxon>
    </lineage>
</organism>
<evidence type="ECO:0000313" key="1">
    <source>
        <dbReference type="EMBL" id="MBW61180.1"/>
    </source>
</evidence>
<proteinExistence type="predicted"/>
<dbReference type="AlphaFoldDB" id="A0A2M4C791"/>
<reference evidence="1" key="1">
    <citation type="submission" date="2018-01" db="EMBL/GenBank/DDBJ databases">
        <title>An insight into the sialome of Amazonian anophelines.</title>
        <authorList>
            <person name="Ribeiro J.M."/>
            <person name="Scarpassa V."/>
            <person name="Calvo E."/>
        </authorList>
    </citation>
    <scope>NUCLEOTIDE SEQUENCE</scope>
    <source>
        <tissue evidence="1">Salivary glands</tissue>
    </source>
</reference>
<name>A0A2M4C791_9DIPT</name>